<dbReference type="PANTHER" id="PTHR44899">
    <property type="entry name" value="CAMK FAMILY PROTEIN KINASE"/>
    <property type="match status" value="1"/>
</dbReference>
<dbReference type="EMBL" id="CAUYUJ010018060">
    <property type="protein sequence ID" value="CAK0880366.1"/>
    <property type="molecule type" value="Genomic_DNA"/>
</dbReference>
<comment type="caution">
    <text evidence="12">The sequence shown here is derived from an EMBL/GenBank/DDBJ whole genome shotgun (WGS) entry which is preliminary data.</text>
</comment>
<feature type="compositionally biased region" description="Basic and acidic residues" evidence="10">
    <location>
        <begin position="409"/>
        <end position="430"/>
    </location>
</feature>
<evidence type="ECO:0000256" key="3">
    <source>
        <dbReference type="ARBA" id="ARBA00022679"/>
    </source>
</evidence>
<dbReference type="InterPro" id="IPR011009">
    <property type="entry name" value="Kinase-like_dom_sf"/>
</dbReference>
<evidence type="ECO:0000256" key="2">
    <source>
        <dbReference type="ARBA" id="ARBA00022527"/>
    </source>
</evidence>
<feature type="region of interest" description="Disordered" evidence="10">
    <location>
        <begin position="356"/>
        <end position="375"/>
    </location>
</feature>
<feature type="binding site" evidence="9">
    <location>
        <position position="45"/>
    </location>
    <ligand>
        <name>ATP</name>
        <dbReference type="ChEBI" id="CHEBI:30616"/>
    </ligand>
</feature>
<feature type="compositionally biased region" description="Low complexity" evidence="10">
    <location>
        <begin position="431"/>
        <end position="445"/>
    </location>
</feature>
<feature type="compositionally biased region" description="Low complexity" evidence="10">
    <location>
        <begin position="477"/>
        <end position="487"/>
    </location>
</feature>
<feature type="non-terminal residue" evidence="12">
    <location>
        <position position="514"/>
    </location>
</feature>
<comment type="catalytic activity">
    <reaction evidence="8">
        <text>L-seryl-[protein] + ATP = O-phospho-L-seryl-[protein] + ADP + H(+)</text>
        <dbReference type="Rhea" id="RHEA:17989"/>
        <dbReference type="Rhea" id="RHEA-COMP:9863"/>
        <dbReference type="Rhea" id="RHEA-COMP:11604"/>
        <dbReference type="ChEBI" id="CHEBI:15378"/>
        <dbReference type="ChEBI" id="CHEBI:29999"/>
        <dbReference type="ChEBI" id="CHEBI:30616"/>
        <dbReference type="ChEBI" id="CHEBI:83421"/>
        <dbReference type="ChEBI" id="CHEBI:456216"/>
        <dbReference type="EC" id="2.7.11.1"/>
    </reaction>
</comment>
<dbReference type="PROSITE" id="PS00107">
    <property type="entry name" value="PROTEIN_KINASE_ATP"/>
    <property type="match status" value="1"/>
</dbReference>
<evidence type="ECO:0000256" key="4">
    <source>
        <dbReference type="ARBA" id="ARBA00022741"/>
    </source>
</evidence>
<evidence type="ECO:0000313" key="12">
    <source>
        <dbReference type="EMBL" id="CAK0880366.1"/>
    </source>
</evidence>
<evidence type="ECO:0000256" key="5">
    <source>
        <dbReference type="ARBA" id="ARBA00022777"/>
    </source>
</evidence>
<dbReference type="PROSITE" id="PS50011">
    <property type="entry name" value="PROTEIN_KINASE_DOM"/>
    <property type="match status" value="1"/>
</dbReference>
<dbReference type="SUPFAM" id="SSF56112">
    <property type="entry name" value="Protein kinase-like (PK-like)"/>
    <property type="match status" value="2"/>
</dbReference>
<dbReference type="PANTHER" id="PTHR44899:SF3">
    <property type="entry name" value="SERINE_THREONINE-PROTEIN KINASE NEK1"/>
    <property type="match status" value="1"/>
</dbReference>
<evidence type="ECO:0000256" key="1">
    <source>
        <dbReference type="ARBA" id="ARBA00012513"/>
    </source>
</evidence>
<dbReference type="InterPro" id="IPR017441">
    <property type="entry name" value="Protein_kinase_ATP_BS"/>
</dbReference>
<dbReference type="Proteomes" id="UP001189429">
    <property type="component" value="Unassembled WGS sequence"/>
</dbReference>
<evidence type="ECO:0000256" key="9">
    <source>
        <dbReference type="PROSITE-ProRule" id="PRU10141"/>
    </source>
</evidence>
<name>A0ABN9W702_9DINO</name>
<keyword evidence="4 9" id="KW-0547">Nucleotide-binding</keyword>
<feature type="compositionally biased region" description="Basic residues" evidence="10">
    <location>
        <begin position="488"/>
        <end position="502"/>
    </location>
</feature>
<dbReference type="InterPro" id="IPR000719">
    <property type="entry name" value="Prot_kinase_dom"/>
</dbReference>
<feature type="region of interest" description="Disordered" evidence="10">
    <location>
        <begin position="409"/>
        <end position="514"/>
    </location>
</feature>
<dbReference type="InterPro" id="IPR051131">
    <property type="entry name" value="NEK_Ser/Thr_kinase_NIMA"/>
</dbReference>
<keyword evidence="13" id="KW-1185">Reference proteome</keyword>
<feature type="domain" description="Protein kinase" evidence="11">
    <location>
        <begin position="17"/>
        <end position="280"/>
    </location>
</feature>
<keyword evidence="5" id="KW-0418">Kinase</keyword>
<dbReference type="Gene3D" id="1.10.510.10">
    <property type="entry name" value="Transferase(Phosphotransferase) domain 1"/>
    <property type="match status" value="2"/>
</dbReference>
<organism evidence="12 13">
    <name type="scientific">Prorocentrum cordatum</name>
    <dbReference type="NCBI Taxonomy" id="2364126"/>
    <lineage>
        <taxon>Eukaryota</taxon>
        <taxon>Sar</taxon>
        <taxon>Alveolata</taxon>
        <taxon>Dinophyceae</taxon>
        <taxon>Prorocentrales</taxon>
        <taxon>Prorocentraceae</taxon>
        <taxon>Prorocentrum</taxon>
    </lineage>
</organism>
<keyword evidence="3" id="KW-0808">Transferase</keyword>
<evidence type="ECO:0000313" key="13">
    <source>
        <dbReference type="Proteomes" id="UP001189429"/>
    </source>
</evidence>
<evidence type="ECO:0000259" key="11">
    <source>
        <dbReference type="PROSITE" id="PS50011"/>
    </source>
</evidence>
<evidence type="ECO:0000256" key="10">
    <source>
        <dbReference type="SAM" id="MobiDB-lite"/>
    </source>
</evidence>
<reference evidence="12" key="1">
    <citation type="submission" date="2023-10" db="EMBL/GenBank/DDBJ databases">
        <authorList>
            <person name="Chen Y."/>
            <person name="Shah S."/>
            <person name="Dougan E. K."/>
            <person name="Thang M."/>
            <person name="Chan C."/>
        </authorList>
    </citation>
    <scope>NUCLEOTIDE SEQUENCE [LARGE SCALE GENOMIC DNA]</scope>
</reference>
<dbReference type="EC" id="2.7.11.1" evidence="1"/>
<feature type="compositionally biased region" description="Pro residues" evidence="10">
    <location>
        <begin position="463"/>
        <end position="476"/>
    </location>
</feature>
<proteinExistence type="predicted"/>
<comment type="catalytic activity">
    <reaction evidence="7">
        <text>L-threonyl-[protein] + ATP = O-phospho-L-threonyl-[protein] + ADP + H(+)</text>
        <dbReference type="Rhea" id="RHEA:46608"/>
        <dbReference type="Rhea" id="RHEA-COMP:11060"/>
        <dbReference type="Rhea" id="RHEA-COMP:11605"/>
        <dbReference type="ChEBI" id="CHEBI:15378"/>
        <dbReference type="ChEBI" id="CHEBI:30013"/>
        <dbReference type="ChEBI" id="CHEBI:30616"/>
        <dbReference type="ChEBI" id="CHEBI:61977"/>
        <dbReference type="ChEBI" id="CHEBI:456216"/>
        <dbReference type="EC" id="2.7.11.1"/>
    </reaction>
</comment>
<keyword evidence="2" id="KW-0723">Serine/threonine-protein kinase</keyword>
<gene>
    <name evidence="12" type="ORF">PCOR1329_LOCUS63523</name>
</gene>
<dbReference type="Gene3D" id="3.30.200.20">
    <property type="entry name" value="Phosphorylase Kinase, domain 1"/>
    <property type="match status" value="1"/>
</dbReference>
<sequence>MALAHRDVAGVLKRHNYVEIKKIGEGSFGRALLVATSDGNRLVCKMVDVSQASPKETHDAVKESRLLAHFKHPYIVRYRESFTDSGWLCILMEDYCEGGDLTKQIEAARRARRTIAEDQILQWMTQALLALKGDGGYTRQARAAPRFEGCQLVPLEERKPEAGRFRHREGAFVHSSMCKDSDRNSILPQSRGVPREAVHVALRHLGHGVHPLRAVYPQGAIRRPKHFDARAEDLPRASGFLFLRIPNTFSDFTRELCSQMLSRSPTSRPTAEEVLQRPRIQGFVKQMLEKAQAQQESTGHSGRLRPRRPGTAAQQRQPVSARQACGGCPAGSGDAGLAPAVPPLLARGPFAEQPAAFAPEVPPYGRGQPPRAVGPFAEQAGTYQKGALVEYHSSTHKEWLPAVVLNRDQDRGPGCDRPEAKHLDPGRDTGADAPAAEDAAGGSKASTEPVPQRGPSRTDAGPPVRPVQPVSQPPGLPAAAAREPRAHAGPRLHARPRRRRGEGRRSAAGASACG</sequence>
<protein>
    <recommendedName>
        <fullName evidence="1">non-specific serine/threonine protein kinase</fullName>
        <ecNumber evidence="1">2.7.11.1</ecNumber>
    </recommendedName>
</protein>
<keyword evidence="6 9" id="KW-0067">ATP-binding</keyword>
<evidence type="ECO:0000256" key="7">
    <source>
        <dbReference type="ARBA" id="ARBA00047899"/>
    </source>
</evidence>
<accession>A0ABN9W702</accession>
<dbReference type="Pfam" id="PF00069">
    <property type="entry name" value="Pkinase"/>
    <property type="match status" value="1"/>
</dbReference>
<evidence type="ECO:0000256" key="8">
    <source>
        <dbReference type="ARBA" id="ARBA00048679"/>
    </source>
</evidence>
<feature type="region of interest" description="Disordered" evidence="10">
    <location>
        <begin position="291"/>
        <end position="327"/>
    </location>
</feature>
<evidence type="ECO:0000256" key="6">
    <source>
        <dbReference type="ARBA" id="ARBA00022840"/>
    </source>
</evidence>